<evidence type="ECO:0000313" key="3">
    <source>
        <dbReference type="Proteomes" id="UP000183685"/>
    </source>
</evidence>
<dbReference type="Pfam" id="PF08240">
    <property type="entry name" value="ADH_N"/>
    <property type="match status" value="1"/>
</dbReference>
<dbReference type="InterPro" id="IPR051397">
    <property type="entry name" value="Zn-ADH-like_protein"/>
</dbReference>
<proteinExistence type="predicted"/>
<dbReference type="Pfam" id="PF00107">
    <property type="entry name" value="ADH_zinc_N"/>
    <property type="match status" value="1"/>
</dbReference>
<gene>
    <name evidence="2" type="ORF">SAMN04488071_2810</name>
</gene>
<dbReference type="Proteomes" id="UP000183685">
    <property type="component" value="Unassembled WGS sequence"/>
</dbReference>
<dbReference type="EMBL" id="FNAK01000006">
    <property type="protein sequence ID" value="SDE38945.1"/>
    <property type="molecule type" value="Genomic_DNA"/>
</dbReference>
<name>A0A1G7CKH5_9PROT</name>
<dbReference type="Gene3D" id="3.90.180.10">
    <property type="entry name" value="Medium-chain alcohol dehydrogenases, catalytic domain"/>
    <property type="match status" value="1"/>
</dbReference>
<dbReference type="STRING" id="637679.GCA_001550055_03111"/>
<dbReference type="Gene3D" id="3.40.50.720">
    <property type="entry name" value="NAD(P)-binding Rossmann-like Domain"/>
    <property type="match status" value="1"/>
</dbReference>
<dbReference type="PANTHER" id="PTHR43677">
    <property type="entry name" value="SHORT-CHAIN DEHYDROGENASE/REDUCTASE"/>
    <property type="match status" value="1"/>
</dbReference>
<dbReference type="OrthoDB" id="4190732at2"/>
<dbReference type="InterPro" id="IPR020843">
    <property type="entry name" value="ER"/>
</dbReference>
<dbReference type="CDD" id="cd08241">
    <property type="entry name" value="QOR1"/>
    <property type="match status" value="1"/>
</dbReference>
<dbReference type="SUPFAM" id="SSF50129">
    <property type="entry name" value="GroES-like"/>
    <property type="match status" value="1"/>
</dbReference>
<keyword evidence="3" id="KW-1185">Reference proteome</keyword>
<protein>
    <submittedName>
        <fullName evidence="2">NADPH2:quinone reductase</fullName>
    </submittedName>
</protein>
<organism evidence="2 3">
    <name type="scientific">Kordiimonas lacus</name>
    <dbReference type="NCBI Taxonomy" id="637679"/>
    <lineage>
        <taxon>Bacteria</taxon>
        <taxon>Pseudomonadati</taxon>
        <taxon>Pseudomonadota</taxon>
        <taxon>Alphaproteobacteria</taxon>
        <taxon>Kordiimonadales</taxon>
        <taxon>Kordiimonadaceae</taxon>
        <taxon>Kordiimonas</taxon>
    </lineage>
</organism>
<sequence>MKAVRCHALGHASNLKVEEIEDPTPGKGEVLIDVKAGGLNFPDVLMVAGKYQFQPDLPFTPGGEGAGVVAELGEGVTNVKVGDRVIFFNQQGAFAEKAVAPAMTLVPMPNSMPFEVAAGFTITYATSYHALKQRAGIQPGETLLVLGAAGGVGLATVELGKAMGATVIAAASTDEKLEFCKNAGADHLINYSKEELKDRVKEITGGKGVDVIYDPVGGDYTEAALRTMAPGGRHLVIGFAAGDIPRPPLNLCLLKQCSIVGVFWGNFARANPKVQMQNMIDMFGMFEKGTIKPLVNDVFALDDVVDAFACLSERRAKGKVILKP</sequence>
<reference evidence="2 3" key="1">
    <citation type="submission" date="2016-10" db="EMBL/GenBank/DDBJ databases">
        <authorList>
            <person name="de Groot N.N."/>
        </authorList>
    </citation>
    <scope>NUCLEOTIDE SEQUENCE [LARGE SCALE GENOMIC DNA]</scope>
    <source>
        <strain evidence="2 3">CGMCC 1.9109</strain>
    </source>
</reference>
<dbReference type="RefSeq" id="WP_068306768.1">
    <property type="nucleotide sequence ID" value="NZ_FNAK01000006.1"/>
</dbReference>
<dbReference type="SMART" id="SM00829">
    <property type="entry name" value="PKS_ER"/>
    <property type="match status" value="1"/>
</dbReference>
<dbReference type="InterPro" id="IPR036291">
    <property type="entry name" value="NAD(P)-bd_dom_sf"/>
</dbReference>
<dbReference type="AlphaFoldDB" id="A0A1G7CKH5"/>
<dbReference type="InterPro" id="IPR013154">
    <property type="entry name" value="ADH-like_N"/>
</dbReference>
<accession>A0A1G7CKH5</accession>
<evidence type="ECO:0000259" key="1">
    <source>
        <dbReference type="SMART" id="SM00829"/>
    </source>
</evidence>
<dbReference type="GO" id="GO:0016491">
    <property type="term" value="F:oxidoreductase activity"/>
    <property type="evidence" value="ECO:0007669"/>
    <property type="project" value="InterPro"/>
</dbReference>
<evidence type="ECO:0000313" key="2">
    <source>
        <dbReference type="EMBL" id="SDE38945.1"/>
    </source>
</evidence>
<feature type="domain" description="Enoyl reductase (ER)" evidence="1">
    <location>
        <begin position="10"/>
        <end position="322"/>
    </location>
</feature>
<dbReference type="PANTHER" id="PTHR43677:SF4">
    <property type="entry name" value="QUINONE OXIDOREDUCTASE-LIKE PROTEIN 2"/>
    <property type="match status" value="1"/>
</dbReference>
<dbReference type="InterPro" id="IPR013149">
    <property type="entry name" value="ADH-like_C"/>
</dbReference>
<dbReference type="SUPFAM" id="SSF51735">
    <property type="entry name" value="NAD(P)-binding Rossmann-fold domains"/>
    <property type="match status" value="1"/>
</dbReference>
<dbReference type="InterPro" id="IPR011032">
    <property type="entry name" value="GroES-like_sf"/>
</dbReference>